<evidence type="ECO:0000256" key="2">
    <source>
        <dbReference type="SAM" id="MobiDB-lite"/>
    </source>
</evidence>
<dbReference type="OrthoDB" id="5354458at2759"/>
<protein>
    <submittedName>
        <fullName evidence="5">Uncharacterized protein</fullName>
    </submittedName>
</protein>
<evidence type="ECO:0000256" key="1">
    <source>
        <dbReference type="SAM" id="Coils"/>
    </source>
</evidence>
<dbReference type="EMBL" id="ML995908">
    <property type="protein sequence ID" value="KAF2764837.1"/>
    <property type="molecule type" value="Genomic_DNA"/>
</dbReference>
<feature type="region of interest" description="Disordered" evidence="2">
    <location>
        <begin position="321"/>
        <end position="360"/>
    </location>
</feature>
<feature type="compositionally biased region" description="Basic and acidic residues" evidence="2">
    <location>
        <begin position="68"/>
        <end position="80"/>
    </location>
</feature>
<dbReference type="Pfam" id="PF25009">
    <property type="entry name" value="DUF7785"/>
    <property type="match status" value="1"/>
</dbReference>
<dbReference type="InterPro" id="IPR057199">
    <property type="entry name" value="DUF7877"/>
</dbReference>
<dbReference type="Proteomes" id="UP000799436">
    <property type="component" value="Unassembled WGS sequence"/>
</dbReference>
<sequence length="834" mass="90048">MAANGTSTPPPALDIANTPAPADASATKRKREADDVQTATSIPPNAQVHTDLLEVLKQFDSTPSFLHHTLDDHDATEPSQKKARLSDGTGKSTIHEKLSQCAYASLDSLIRDAERVRQDIENEIRENAKSKDGQQLGRLSVEELKQIQRAKAFEQLIKDIIMRETQHGPAKSETKIKKEPEVDVQAGTRRNGSSVLTLFGNAPTPKQLFSSMQNCSTTAAAGRASKAELLVDEMPLPNGLAATRIVAAPAGGKKAPSFDEAFPPPYALPALNPPKVHKRSATRDMTIKWEFKDGVHRGSKKGGYTVQPLTQGVWLGYGGTDSAQDAASAKEKRKQRERALSSGAESSKEKPTQTQLGEEQARQEEALFRRAYSSFAPAYDNSKSMIPAQTKADIWYDKVGEKRFNDVFAIDPALLNEPVTIPSNVPAVQELPTTEEEFSRVVDDLLEHGEDAAVQVTSKTDVEQVLREISELLETLASHQRIRNATLAPANQTARTSLSPAPQLASKIGKPDEPAEDETSTYHALRRELTYLILKLPPYAVAKLDGDQLADLGVNHIIPLEQKDIKGTLEEDQVARLAKYTAAQTAAGIATLTRGNSASSGQHYNTTAQRTPAIGQAANTRYGQGAQYGATRAPATAPAYNRSTSGQSQYGTPSAAPRTGYAQQPNQYTRPGAPQQSYGQSNGQQYYQRPAMAQPGQAPTGYGGYNQQYGQTPQSQARPNYALSQPLQQFQQQRPNTHAANAVAYQTAPSQINRTASPAIVAAKPVGPGFSQPQNVQPRPTYAYASQQAPPGNGRVTPTFPPHSQTPVNGFQRPPPQPIAARAASGTPQPNGHP</sequence>
<feature type="region of interest" description="Disordered" evidence="2">
    <location>
        <begin position="487"/>
        <end position="519"/>
    </location>
</feature>
<feature type="region of interest" description="Disordered" evidence="2">
    <location>
        <begin position="629"/>
        <end position="718"/>
    </location>
</feature>
<feature type="region of interest" description="Disordered" evidence="2">
    <location>
        <begin position="765"/>
        <end position="834"/>
    </location>
</feature>
<reference evidence="5" key="1">
    <citation type="journal article" date="2020" name="Stud. Mycol.">
        <title>101 Dothideomycetes genomes: a test case for predicting lifestyles and emergence of pathogens.</title>
        <authorList>
            <person name="Haridas S."/>
            <person name="Albert R."/>
            <person name="Binder M."/>
            <person name="Bloem J."/>
            <person name="Labutti K."/>
            <person name="Salamov A."/>
            <person name="Andreopoulos B."/>
            <person name="Baker S."/>
            <person name="Barry K."/>
            <person name="Bills G."/>
            <person name="Bluhm B."/>
            <person name="Cannon C."/>
            <person name="Castanera R."/>
            <person name="Culley D."/>
            <person name="Daum C."/>
            <person name="Ezra D."/>
            <person name="Gonzalez J."/>
            <person name="Henrissat B."/>
            <person name="Kuo A."/>
            <person name="Liang C."/>
            <person name="Lipzen A."/>
            <person name="Lutzoni F."/>
            <person name="Magnuson J."/>
            <person name="Mondo S."/>
            <person name="Nolan M."/>
            <person name="Ohm R."/>
            <person name="Pangilinan J."/>
            <person name="Park H.-J."/>
            <person name="Ramirez L."/>
            <person name="Alfaro M."/>
            <person name="Sun H."/>
            <person name="Tritt A."/>
            <person name="Yoshinaga Y."/>
            <person name="Zwiers L.-H."/>
            <person name="Turgeon B."/>
            <person name="Goodwin S."/>
            <person name="Spatafora J."/>
            <person name="Crous P."/>
            <person name="Grigoriev I."/>
        </authorList>
    </citation>
    <scope>NUCLEOTIDE SEQUENCE</scope>
    <source>
        <strain evidence="5">CBS 116005</strain>
    </source>
</reference>
<dbReference type="InterPro" id="IPR056687">
    <property type="entry name" value="DUF7785"/>
</dbReference>
<feature type="compositionally biased region" description="Polar residues" evidence="2">
    <location>
        <begin position="641"/>
        <end position="652"/>
    </location>
</feature>
<feature type="compositionally biased region" description="Polar residues" evidence="2">
    <location>
        <begin position="771"/>
        <end position="790"/>
    </location>
</feature>
<evidence type="ECO:0000313" key="5">
    <source>
        <dbReference type="EMBL" id="KAF2764837.1"/>
    </source>
</evidence>
<feature type="compositionally biased region" description="Low complexity" evidence="2">
    <location>
        <begin position="675"/>
        <end position="688"/>
    </location>
</feature>
<accession>A0A6G1KW62</accession>
<organism evidence="5 6">
    <name type="scientific">Teratosphaeria nubilosa</name>
    <dbReference type="NCBI Taxonomy" id="161662"/>
    <lineage>
        <taxon>Eukaryota</taxon>
        <taxon>Fungi</taxon>
        <taxon>Dikarya</taxon>
        <taxon>Ascomycota</taxon>
        <taxon>Pezizomycotina</taxon>
        <taxon>Dothideomycetes</taxon>
        <taxon>Dothideomycetidae</taxon>
        <taxon>Mycosphaerellales</taxon>
        <taxon>Teratosphaeriaceae</taxon>
        <taxon>Teratosphaeria</taxon>
    </lineage>
</organism>
<feature type="compositionally biased region" description="Polar residues" evidence="2">
    <location>
        <begin position="37"/>
        <end position="46"/>
    </location>
</feature>
<gene>
    <name evidence="5" type="ORF">EJ03DRAFT_378283</name>
</gene>
<feature type="domain" description="DUF7877" evidence="4">
    <location>
        <begin position="46"/>
        <end position="152"/>
    </location>
</feature>
<evidence type="ECO:0000313" key="6">
    <source>
        <dbReference type="Proteomes" id="UP000799436"/>
    </source>
</evidence>
<feature type="region of interest" description="Disordered" evidence="2">
    <location>
        <begin position="1"/>
        <end position="46"/>
    </location>
</feature>
<proteinExistence type="predicted"/>
<feature type="domain" description="DUF7785" evidence="3">
    <location>
        <begin position="460"/>
        <end position="558"/>
    </location>
</feature>
<keyword evidence="1" id="KW-0175">Coiled coil</keyword>
<keyword evidence="6" id="KW-1185">Reference proteome</keyword>
<evidence type="ECO:0000259" key="3">
    <source>
        <dbReference type="Pfam" id="PF25009"/>
    </source>
</evidence>
<evidence type="ECO:0000259" key="4">
    <source>
        <dbReference type="Pfam" id="PF25289"/>
    </source>
</evidence>
<feature type="compositionally biased region" description="Polar residues" evidence="2">
    <location>
        <begin position="489"/>
        <end position="500"/>
    </location>
</feature>
<feature type="coiled-coil region" evidence="1">
    <location>
        <begin position="103"/>
        <end position="130"/>
    </location>
</feature>
<feature type="region of interest" description="Disordered" evidence="2">
    <location>
        <begin position="65"/>
        <end position="94"/>
    </location>
</feature>
<dbReference type="Pfam" id="PF25289">
    <property type="entry name" value="DUF7877"/>
    <property type="match status" value="1"/>
</dbReference>
<name>A0A6G1KW62_9PEZI</name>
<dbReference type="AlphaFoldDB" id="A0A6G1KW62"/>